<comment type="caution">
    <text evidence="5">The sequence shown here is derived from an EMBL/GenBank/DDBJ whole genome shotgun (WGS) entry which is preliminary data.</text>
</comment>
<evidence type="ECO:0000259" key="3">
    <source>
        <dbReference type="PROSITE" id="PS50110"/>
    </source>
</evidence>
<accession>A0ABT3N716</accession>
<dbReference type="PROSITE" id="PS51832">
    <property type="entry name" value="HD_GYP"/>
    <property type="match status" value="1"/>
</dbReference>
<protein>
    <submittedName>
        <fullName evidence="5">Response regulator</fullName>
    </submittedName>
</protein>
<dbReference type="RefSeq" id="WP_265424101.1">
    <property type="nucleotide sequence ID" value="NZ_JAPFPW010000003.1"/>
</dbReference>
<proteinExistence type="predicted"/>
<evidence type="ECO:0000256" key="2">
    <source>
        <dbReference type="SAM" id="Coils"/>
    </source>
</evidence>
<feature type="domain" description="Response regulatory" evidence="3">
    <location>
        <begin position="12"/>
        <end position="129"/>
    </location>
</feature>
<dbReference type="CDD" id="cd00077">
    <property type="entry name" value="HDc"/>
    <property type="match status" value="1"/>
</dbReference>
<feature type="domain" description="HD-GYP" evidence="4">
    <location>
        <begin position="177"/>
        <end position="320"/>
    </location>
</feature>
<organism evidence="5 6">
    <name type="scientific">Desulfobotulus pelophilus</name>
    <dbReference type="NCBI Taxonomy" id="2823377"/>
    <lineage>
        <taxon>Bacteria</taxon>
        <taxon>Pseudomonadati</taxon>
        <taxon>Thermodesulfobacteriota</taxon>
        <taxon>Desulfobacteria</taxon>
        <taxon>Desulfobacterales</taxon>
        <taxon>Desulfobacteraceae</taxon>
        <taxon>Desulfobotulus</taxon>
    </lineage>
</organism>
<dbReference type="InterPro" id="IPR011006">
    <property type="entry name" value="CheY-like_superfamily"/>
</dbReference>
<dbReference type="SUPFAM" id="SSF109604">
    <property type="entry name" value="HD-domain/PDEase-like"/>
    <property type="match status" value="1"/>
</dbReference>
<dbReference type="Pfam" id="PF13487">
    <property type="entry name" value="HD_5"/>
    <property type="match status" value="1"/>
</dbReference>
<dbReference type="EMBL" id="JAPFPW010000003">
    <property type="protein sequence ID" value="MCW7753244.1"/>
    <property type="molecule type" value="Genomic_DNA"/>
</dbReference>
<dbReference type="InterPro" id="IPR052020">
    <property type="entry name" value="Cyclic_di-GMP/3'3'-cGAMP_PDE"/>
</dbReference>
<gene>
    <name evidence="5" type="ORF">OOT00_04500</name>
</gene>
<evidence type="ECO:0000256" key="1">
    <source>
        <dbReference type="PROSITE-ProRule" id="PRU00169"/>
    </source>
</evidence>
<dbReference type="InterPro" id="IPR001789">
    <property type="entry name" value="Sig_transdc_resp-reg_receiver"/>
</dbReference>
<keyword evidence="6" id="KW-1185">Reference proteome</keyword>
<dbReference type="CDD" id="cd17569">
    <property type="entry name" value="REC_HupR-like"/>
    <property type="match status" value="1"/>
</dbReference>
<dbReference type="SMART" id="SM00448">
    <property type="entry name" value="REC"/>
    <property type="match status" value="1"/>
</dbReference>
<evidence type="ECO:0000313" key="6">
    <source>
        <dbReference type="Proteomes" id="UP001209681"/>
    </source>
</evidence>
<feature type="coiled-coil region" evidence="2">
    <location>
        <begin position="138"/>
        <end position="169"/>
    </location>
</feature>
<sequence length="450" mass="50739">MTSDEKLRYTHHILLVDDEPSILKALSRTLRKLPCTLHTATGGEEGLKVLGTSKNAFSLIVSDQRMPGMDGASFLEKSRQIFPYASRILLTGYSDMEALTRAINLGGIHRFISKPWEDETLLLCLTETLQQYELILENKRLQVLLSRQNQELEAKIKERTQEVETRNQNLARTNQMLEDSFFSTVRLLASLVDMSAPDLAGHGRRVSEMAAAIASNMELEAEEILHIEVAGLLHDIGKIGATPSVLKGNTQAMTREDFVRYRKHPEEGQSLLQLIPRLDHAGLLIRCHHEEYDGQGFPDGLAEHEIPIGARILSVADSYDRHLHVPELSAEAIRQLARQEDTTLDHMNRETLKRQAAAAKVKQGAFSRYDPDVVKALLDVLKGQGISSRREKLLTLEKLESGMQLAKPLHTVRGRFLLPYNTIISAEILQRLKQVHRNEAIQEPIQILNR</sequence>
<name>A0ABT3N716_9BACT</name>
<dbReference type="PANTHER" id="PTHR45228">
    <property type="entry name" value="CYCLIC DI-GMP PHOSPHODIESTERASE TM_0186-RELATED"/>
    <property type="match status" value="1"/>
</dbReference>
<dbReference type="Gene3D" id="1.10.3210.10">
    <property type="entry name" value="Hypothetical protein af1432"/>
    <property type="match status" value="1"/>
</dbReference>
<evidence type="ECO:0000313" key="5">
    <source>
        <dbReference type="EMBL" id="MCW7753244.1"/>
    </source>
</evidence>
<dbReference type="InterPro" id="IPR003607">
    <property type="entry name" value="HD/PDEase_dom"/>
</dbReference>
<dbReference type="SUPFAM" id="SSF52172">
    <property type="entry name" value="CheY-like"/>
    <property type="match status" value="1"/>
</dbReference>
<dbReference type="SMART" id="SM00471">
    <property type="entry name" value="HDc"/>
    <property type="match status" value="1"/>
</dbReference>
<dbReference type="Proteomes" id="UP001209681">
    <property type="component" value="Unassembled WGS sequence"/>
</dbReference>
<dbReference type="PANTHER" id="PTHR45228:SF8">
    <property type="entry name" value="TWO-COMPONENT RESPONSE REGULATOR-RELATED"/>
    <property type="match status" value="1"/>
</dbReference>
<dbReference type="InterPro" id="IPR037522">
    <property type="entry name" value="HD_GYP_dom"/>
</dbReference>
<feature type="modified residue" description="4-aspartylphosphate" evidence="1">
    <location>
        <position position="63"/>
    </location>
</feature>
<evidence type="ECO:0000259" key="4">
    <source>
        <dbReference type="PROSITE" id="PS51832"/>
    </source>
</evidence>
<reference evidence="5 6" key="1">
    <citation type="submission" date="2022-11" db="EMBL/GenBank/DDBJ databases">
        <title>Desulfobotulus tamanensis H1 sp. nov. - anaerobic, alkaliphilic, sulphate reducing bacterium isolated from terrestrial mud volcano.</title>
        <authorList>
            <person name="Frolova A."/>
            <person name="Merkel A.Y."/>
            <person name="Slobodkin A.I."/>
        </authorList>
    </citation>
    <scope>NUCLEOTIDE SEQUENCE [LARGE SCALE GENOMIC DNA]</scope>
    <source>
        <strain evidence="5 6">H1</strain>
    </source>
</reference>
<dbReference type="Pfam" id="PF00072">
    <property type="entry name" value="Response_reg"/>
    <property type="match status" value="1"/>
</dbReference>
<keyword evidence="1" id="KW-0597">Phosphoprotein</keyword>
<dbReference type="PROSITE" id="PS50110">
    <property type="entry name" value="RESPONSE_REGULATORY"/>
    <property type="match status" value="1"/>
</dbReference>
<keyword evidence="2" id="KW-0175">Coiled coil</keyword>
<dbReference type="Gene3D" id="3.40.50.2300">
    <property type="match status" value="1"/>
</dbReference>